<dbReference type="Proteomes" id="UP000053328">
    <property type="component" value="Unassembled WGS sequence"/>
</dbReference>
<name>A0A0D2B2G0_9EURO</name>
<dbReference type="Pfam" id="PF14216">
    <property type="entry name" value="DUF4326"/>
    <property type="match status" value="1"/>
</dbReference>
<dbReference type="AlphaFoldDB" id="A0A0D2B2G0"/>
<evidence type="ECO:0000313" key="3">
    <source>
        <dbReference type="Proteomes" id="UP000053328"/>
    </source>
</evidence>
<keyword evidence="3" id="KW-1185">Reference proteome</keyword>
<accession>A0A0D2B2G0</accession>
<sequence length="115" mass="12881">MSVVNWKTSPFEVYIGRHVPDGPSNVAPEACIYGNPFVLNDVDDPVERAQVIGAYEKWLLSPEQRGLVERAKRELPGKVLGCWCKPKNCHGDVLLRVAMESDETTEKKRVEMGVV</sequence>
<reference evidence="2 3" key="1">
    <citation type="submission" date="2015-01" db="EMBL/GenBank/DDBJ databases">
        <title>The Genome Sequence of Exophiala spinifera CBS89968.</title>
        <authorList>
            <consortium name="The Broad Institute Genomics Platform"/>
            <person name="Cuomo C."/>
            <person name="de Hoog S."/>
            <person name="Gorbushina A."/>
            <person name="Stielow B."/>
            <person name="Teixiera M."/>
            <person name="Abouelleil A."/>
            <person name="Chapman S.B."/>
            <person name="Priest M."/>
            <person name="Young S.K."/>
            <person name="Wortman J."/>
            <person name="Nusbaum C."/>
            <person name="Birren B."/>
        </authorList>
    </citation>
    <scope>NUCLEOTIDE SEQUENCE [LARGE SCALE GENOMIC DNA]</scope>
    <source>
        <strain evidence="2 3">CBS 89968</strain>
    </source>
</reference>
<dbReference type="RefSeq" id="XP_016233016.1">
    <property type="nucleotide sequence ID" value="XM_016382313.1"/>
</dbReference>
<dbReference type="HOGENOM" id="CLU_145372_1_0_1"/>
<protein>
    <recommendedName>
        <fullName evidence="1">DUF4326 domain-containing protein</fullName>
    </recommendedName>
</protein>
<evidence type="ECO:0000313" key="2">
    <source>
        <dbReference type="EMBL" id="KIW12800.1"/>
    </source>
</evidence>
<dbReference type="GeneID" id="27335070"/>
<dbReference type="EMBL" id="KN847497">
    <property type="protein sequence ID" value="KIW12800.1"/>
    <property type="molecule type" value="Genomic_DNA"/>
</dbReference>
<evidence type="ECO:0000259" key="1">
    <source>
        <dbReference type="Pfam" id="PF14216"/>
    </source>
</evidence>
<proteinExistence type="predicted"/>
<dbReference type="OrthoDB" id="272703at2759"/>
<feature type="domain" description="DUF4326" evidence="1">
    <location>
        <begin position="3"/>
        <end position="95"/>
    </location>
</feature>
<dbReference type="VEuPathDB" id="FungiDB:PV08_07987"/>
<organism evidence="2 3">
    <name type="scientific">Exophiala spinifera</name>
    <dbReference type="NCBI Taxonomy" id="91928"/>
    <lineage>
        <taxon>Eukaryota</taxon>
        <taxon>Fungi</taxon>
        <taxon>Dikarya</taxon>
        <taxon>Ascomycota</taxon>
        <taxon>Pezizomycotina</taxon>
        <taxon>Eurotiomycetes</taxon>
        <taxon>Chaetothyriomycetidae</taxon>
        <taxon>Chaetothyriales</taxon>
        <taxon>Herpotrichiellaceae</taxon>
        <taxon>Exophiala</taxon>
    </lineage>
</organism>
<gene>
    <name evidence="2" type="ORF">PV08_07987</name>
</gene>
<dbReference type="InterPro" id="IPR025475">
    <property type="entry name" value="DUF4326"/>
</dbReference>